<evidence type="ECO:0000313" key="1">
    <source>
        <dbReference type="EMBL" id="MCY0387879.1"/>
    </source>
</evidence>
<gene>
    <name evidence="1" type="ORF">OVY01_11655</name>
</gene>
<dbReference type="InterPro" id="IPR011197">
    <property type="entry name" value="UCP012318"/>
</dbReference>
<dbReference type="SUPFAM" id="SSF47240">
    <property type="entry name" value="Ferritin-like"/>
    <property type="match status" value="1"/>
</dbReference>
<dbReference type="PANTHER" id="PTHR42782">
    <property type="entry name" value="SI:CH73-314G15.3"/>
    <property type="match status" value="1"/>
</dbReference>
<sequence>MLAACALGEADPRRKAQAARRLYDGLRAGACAIDPARPIVLPDLPGRPERPVLVAPRELSRRGVQTLEGRVAMLHAIAHIEFNAINLALDAIARFPALPLDYYLDWGRVAAEEGYHFTLLADHLERLGGAYGAHPAHDGLWDMAVRTRGDVLARMALVPRTLEARGLDAAPPIRAKLAQAGDTVAAGILDIILRDEIVHVAIGNRWFRWLCQRAGHDPLAFYAVLARDYRAPRLKGPFNLPARRAAGFGEDELDALQRDAGVP</sequence>
<proteinExistence type="predicted"/>
<evidence type="ECO:0000313" key="2">
    <source>
        <dbReference type="Proteomes" id="UP001082899"/>
    </source>
</evidence>
<organism evidence="1 2">
    <name type="scientific">Robbsia betulipollinis</name>
    <dbReference type="NCBI Taxonomy" id="2981849"/>
    <lineage>
        <taxon>Bacteria</taxon>
        <taxon>Pseudomonadati</taxon>
        <taxon>Pseudomonadota</taxon>
        <taxon>Betaproteobacteria</taxon>
        <taxon>Burkholderiales</taxon>
        <taxon>Burkholderiaceae</taxon>
        <taxon>Robbsia</taxon>
    </lineage>
</organism>
<protein>
    <submittedName>
        <fullName evidence="1">Ferritin-like domain-containing protein</fullName>
    </submittedName>
</protein>
<dbReference type="InterPro" id="IPR009078">
    <property type="entry name" value="Ferritin-like_SF"/>
</dbReference>
<dbReference type="CDD" id="cd00657">
    <property type="entry name" value="Ferritin_like"/>
    <property type="match status" value="1"/>
</dbReference>
<dbReference type="Pfam" id="PF04305">
    <property type="entry name" value="DUF455"/>
    <property type="match status" value="1"/>
</dbReference>
<dbReference type="EMBL" id="JAPMXC010000001">
    <property type="protein sequence ID" value="MCY0387879.1"/>
    <property type="molecule type" value="Genomic_DNA"/>
</dbReference>
<dbReference type="PANTHER" id="PTHR42782:SF4">
    <property type="entry name" value="DUF455 DOMAIN-CONTAINING PROTEIN"/>
    <property type="match status" value="1"/>
</dbReference>
<name>A0ABT3ZMV8_9BURK</name>
<keyword evidence="2" id="KW-1185">Reference proteome</keyword>
<dbReference type="PIRSF" id="PIRSF012318">
    <property type="entry name" value="UCP012318"/>
    <property type="match status" value="1"/>
</dbReference>
<comment type="caution">
    <text evidence="1">The sequence shown here is derived from an EMBL/GenBank/DDBJ whole genome shotgun (WGS) entry which is preliminary data.</text>
</comment>
<dbReference type="InterPro" id="IPR007402">
    <property type="entry name" value="DUF455"/>
</dbReference>
<dbReference type="Proteomes" id="UP001082899">
    <property type="component" value="Unassembled WGS sequence"/>
</dbReference>
<reference evidence="1" key="1">
    <citation type="submission" date="2022-11" db="EMBL/GenBank/DDBJ databases">
        <title>Robbsia betulipollinis sp. nov., isolated from pollen of birch (Betula pendula).</title>
        <authorList>
            <person name="Shi H."/>
            <person name="Ambika Manirajan B."/>
            <person name="Ratering S."/>
            <person name="Geissler-Plaum R."/>
            <person name="Schnell S."/>
        </authorList>
    </citation>
    <scope>NUCLEOTIDE SEQUENCE</scope>
    <source>
        <strain evidence="1">Bb-Pol-6</strain>
    </source>
</reference>
<accession>A0ABT3ZMV8</accession>